<dbReference type="HOGENOM" id="CLU_000288_63_0_1"/>
<dbReference type="VEuPathDB" id="FungiDB:TRIVIDRAFT_34884"/>
<dbReference type="Proteomes" id="UP000007115">
    <property type="component" value="Unassembled WGS sequence"/>
</dbReference>
<accession>G9MF67</accession>
<reference evidence="2 3" key="1">
    <citation type="journal article" date="2011" name="Genome Biol.">
        <title>Comparative genome sequence analysis underscores mycoparasitism as the ancestral life style of Trichoderma.</title>
        <authorList>
            <person name="Kubicek C.P."/>
            <person name="Herrera-Estrella A."/>
            <person name="Seidl-Seiboth V."/>
            <person name="Martinez D.A."/>
            <person name="Druzhinina I.S."/>
            <person name="Thon M."/>
            <person name="Zeilinger S."/>
            <person name="Casas-Flores S."/>
            <person name="Horwitz B.A."/>
            <person name="Mukherjee P.K."/>
            <person name="Mukherjee M."/>
            <person name="Kredics L."/>
            <person name="Alcaraz L.D."/>
            <person name="Aerts A."/>
            <person name="Antal Z."/>
            <person name="Atanasova L."/>
            <person name="Cervantes-Badillo M.G."/>
            <person name="Challacombe J."/>
            <person name="Chertkov O."/>
            <person name="McCluskey K."/>
            <person name="Coulpier F."/>
            <person name="Deshpande N."/>
            <person name="von Doehren H."/>
            <person name="Ebbole D.J."/>
            <person name="Esquivel-Naranjo E.U."/>
            <person name="Fekete E."/>
            <person name="Flipphi M."/>
            <person name="Glaser F."/>
            <person name="Gomez-Rodriguez E.Y."/>
            <person name="Gruber S."/>
            <person name="Han C."/>
            <person name="Henrissat B."/>
            <person name="Hermosa R."/>
            <person name="Hernandez-Onate M."/>
            <person name="Karaffa L."/>
            <person name="Kosti I."/>
            <person name="Le Crom S."/>
            <person name="Lindquist E."/>
            <person name="Lucas S."/>
            <person name="Luebeck M."/>
            <person name="Luebeck P.S."/>
            <person name="Margeot A."/>
            <person name="Metz B."/>
            <person name="Misra M."/>
            <person name="Nevalainen H."/>
            <person name="Omann M."/>
            <person name="Packer N."/>
            <person name="Perrone G."/>
            <person name="Uresti-Rivera E.E."/>
            <person name="Salamov A."/>
            <person name="Schmoll M."/>
            <person name="Seiboth B."/>
            <person name="Shapiro H."/>
            <person name="Sukno S."/>
            <person name="Tamayo-Ramos J.A."/>
            <person name="Tisch D."/>
            <person name="Wiest A."/>
            <person name="Wilkinson H.H."/>
            <person name="Zhang M."/>
            <person name="Coutinho P.M."/>
            <person name="Kenerley C.M."/>
            <person name="Monte E."/>
            <person name="Baker S.E."/>
            <person name="Grigoriev I.V."/>
        </authorList>
    </citation>
    <scope>NUCLEOTIDE SEQUENCE [LARGE SCALE GENOMIC DNA]</scope>
    <source>
        <strain evidence="3">Gv29-8 / FGSC 10586</strain>
    </source>
</reference>
<dbReference type="SMART" id="SM00220">
    <property type="entry name" value="S_TKc"/>
    <property type="match status" value="1"/>
</dbReference>
<dbReference type="InParanoid" id="G9MF67"/>
<dbReference type="OrthoDB" id="10252171at2759"/>
<protein>
    <recommendedName>
        <fullName evidence="1">Protein kinase domain-containing protein</fullName>
    </recommendedName>
</protein>
<dbReference type="EMBL" id="ABDF02000001">
    <property type="protein sequence ID" value="EHK27033.1"/>
    <property type="molecule type" value="Genomic_DNA"/>
</dbReference>
<dbReference type="RefSeq" id="XP_013961249.1">
    <property type="nucleotide sequence ID" value="XM_014105774.1"/>
</dbReference>
<comment type="caution">
    <text evidence="2">The sequence shown here is derived from an EMBL/GenBank/DDBJ whole genome shotgun (WGS) entry which is preliminary data.</text>
</comment>
<dbReference type="eggNOG" id="KOG0032">
    <property type="taxonomic scope" value="Eukaryota"/>
</dbReference>
<sequence length="227" mass="25840">YQTDDDLFISMEYFPLGNLHEQTLLKQSDPLAEGDVVNIIQQVVRALRFMHNEGFAHRDLKPANIMLVSRQPEWRVKLIDFGNSKRFNKETEKVSAIIGTNGYIAPDILDYAIKYQHSSSINPEESITQDVWLAGDIWSLGETVFQLISKKPSFPFSRNLMEYFHGKAAFPIEKLESFGYSSEAMDFVQSAMKAKPDSRMTIHDAAAHAWLKMTDSRPSSKVVSNTM</sequence>
<feature type="non-terminal residue" evidence="2">
    <location>
        <position position="1"/>
    </location>
</feature>
<proteinExistence type="predicted"/>
<dbReference type="Gene3D" id="1.10.510.10">
    <property type="entry name" value="Transferase(Phosphotransferase) domain 1"/>
    <property type="match status" value="1"/>
</dbReference>
<keyword evidence="3" id="KW-1185">Reference proteome</keyword>
<gene>
    <name evidence="2" type="ORF">TRIVIDRAFT_34884</name>
</gene>
<dbReference type="STRING" id="413071.G9MF67"/>
<dbReference type="InterPro" id="IPR000719">
    <property type="entry name" value="Prot_kinase_dom"/>
</dbReference>
<dbReference type="PANTHER" id="PTHR24347">
    <property type="entry name" value="SERINE/THREONINE-PROTEIN KINASE"/>
    <property type="match status" value="1"/>
</dbReference>
<dbReference type="GeneID" id="25793376"/>
<dbReference type="OMA" id="FISMEYF"/>
<dbReference type="PROSITE" id="PS50011">
    <property type="entry name" value="PROTEIN_KINASE_DOM"/>
    <property type="match status" value="1"/>
</dbReference>
<dbReference type="Pfam" id="PF00069">
    <property type="entry name" value="Pkinase"/>
    <property type="match status" value="1"/>
</dbReference>
<dbReference type="GO" id="GO:0004672">
    <property type="term" value="F:protein kinase activity"/>
    <property type="evidence" value="ECO:0007669"/>
    <property type="project" value="InterPro"/>
</dbReference>
<evidence type="ECO:0000313" key="2">
    <source>
        <dbReference type="EMBL" id="EHK27033.1"/>
    </source>
</evidence>
<dbReference type="PROSITE" id="PS00108">
    <property type="entry name" value="PROTEIN_KINASE_ST"/>
    <property type="match status" value="1"/>
</dbReference>
<organism evidence="2 3">
    <name type="scientific">Hypocrea virens (strain Gv29-8 / FGSC 10586)</name>
    <name type="common">Gliocladium virens</name>
    <name type="synonym">Trichoderma virens</name>
    <dbReference type="NCBI Taxonomy" id="413071"/>
    <lineage>
        <taxon>Eukaryota</taxon>
        <taxon>Fungi</taxon>
        <taxon>Dikarya</taxon>
        <taxon>Ascomycota</taxon>
        <taxon>Pezizomycotina</taxon>
        <taxon>Sordariomycetes</taxon>
        <taxon>Hypocreomycetidae</taxon>
        <taxon>Hypocreales</taxon>
        <taxon>Hypocreaceae</taxon>
        <taxon>Trichoderma</taxon>
    </lineage>
</organism>
<dbReference type="SUPFAM" id="SSF56112">
    <property type="entry name" value="Protein kinase-like (PK-like)"/>
    <property type="match status" value="1"/>
</dbReference>
<dbReference type="AlphaFoldDB" id="G9MF67"/>
<feature type="domain" description="Protein kinase" evidence="1">
    <location>
        <begin position="1"/>
        <end position="211"/>
    </location>
</feature>
<name>G9MF67_HYPVG</name>
<dbReference type="InterPro" id="IPR008271">
    <property type="entry name" value="Ser/Thr_kinase_AS"/>
</dbReference>
<dbReference type="InterPro" id="IPR011009">
    <property type="entry name" value="Kinase-like_dom_sf"/>
</dbReference>
<dbReference type="GO" id="GO:0005524">
    <property type="term" value="F:ATP binding"/>
    <property type="evidence" value="ECO:0007669"/>
    <property type="project" value="InterPro"/>
</dbReference>
<evidence type="ECO:0000313" key="3">
    <source>
        <dbReference type="Proteomes" id="UP000007115"/>
    </source>
</evidence>
<evidence type="ECO:0000259" key="1">
    <source>
        <dbReference type="PROSITE" id="PS50011"/>
    </source>
</evidence>